<dbReference type="Proteomes" id="UP000887578">
    <property type="component" value="Unplaced"/>
</dbReference>
<dbReference type="AlphaFoldDB" id="A0A914QMQ3"/>
<proteinExistence type="inferred from homology"/>
<dbReference type="SUPFAM" id="SSF53067">
    <property type="entry name" value="Actin-like ATPase domain"/>
    <property type="match status" value="2"/>
</dbReference>
<dbReference type="Gene3D" id="3.90.640.10">
    <property type="entry name" value="Actin, Chain A, domain 4"/>
    <property type="match status" value="1"/>
</dbReference>
<dbReference type="InterPro" id="IPR043129">
    <property type="entry name" value="ATPase_NBD"/>
</dbReference>
<evidence type="ECO:0000256" key="4">
    <source>
        <dbReference type="RuleBase" id="RU003322"/>
    </source>
</evidence>
<accession>A0A914QMQ3</accession>
<dbReference type="PROSITE" id="PS00329">
    <property type="entry name" value="HSP70_2"/>
    <property type="match status" value="1"/>
</dbReference>
<dbReference type="InterPro" id="IPR013126">
    <property type="entry name" value="Hsp_70_fam"/>
</dbReference>
<dbReference type="InterPro" id="IPR018181">
    <property type="entry name" value="Heat_shock_70_CS"/>
</dbReference>
<evidence type="ECO:0000256" key="2">
    <source>
        <dbReference type="ARBA" id="ARBA00022741"/>
    </source>
</evidence>
<protein>
    <submittedName>
        <fullName evidence="6">Uncharacterized protein</fullName>
    </submittedName>
</protein>
<dbReference type="PRINTS" id="PR00301">
    <property type="entry name" value="HEATSHOCK70"/>
</dbReference>
<evidence type="ECO:0000256" key="1">
    <source>
        <dbReference type="ARBA" id="ARBA00007381"/>
    </source>
</evidence>
<dbReference type="PROSITE" id="PS00297">
    <property type="entry name" value="HSP70_1"/>
    <property type="match status" value="1"/>
</dbReference>
<evidence type="ECO:0000313" key="5">
    <source>
        <dbReference type="Proteomes" id="UP000887578"/>
    </source>
</evidence>
<keyword evidence="2 4" id="KW-0547">Nucleotide-binding</keyword>
<dbReference type="FunFam" id="3.30.30.30:FF:000005">
    <property type="entry name" value="Heat shock protein ssb1"/>
    <property type="match status" value="1"/>
</dbReference>
<dbReference type="GO" id="GO:0140662">
    <property type="term" value="F:ATP-dependent protein folding chaperone"/>
    <property type="evidence" value="ECO:0007669"/>
    <property type="project" value="InterPro"/>
</dbReference>
<dbReference type="GO" id="GO:0006950">
    <property type="term" value="P:response to stress"/>
    <property type="evidence" value="ECO:0007669"/>
    <property type="project" value="UniProtKB-ARBA"/>
</dbReference>
<evidence type="ECO:0000313" key="6">
    <source>
        <dbReference type="WBParaSite" id="PDA_v2.g28640.t1"/>
    </source>
</evidence>
<dbReference type="Gene3D" id="3.30.30.30">
    <property type="match status" value="1"/>
</dbReference>
<dbReference type="Gene3D" id="3.30.420.40">
    <property type="match status" value="2"/>
</dbReference>
<dbReference type="WBParaSite" id="PDA_v2.g28640.t1">
    <property type="protein sequence ID" value="PDA_v2.g28640.t1"/>
    <property type="gene ID" value="PDA_v2.g28640"/>
</dbReference>
<organism evidence="5 6">
    <name type="scientific">Panagrolaimus davidi</name>
    <dbReference type="NCBI Taxonomy" id="227884"/>
    <lineage>
        <taxon>Eukaryota</taxon>
        <taxon>Metazoa</taxon>
        <taxon>Ecdysozoa</taxon>
        <taxon>Nematoda</taxon>
        <taxon>Chromadorea</taxon>
        <taxon>Rhabditida</taxon>
        <taxon>Tylenchina</taxon>
        <taxon>Panagrolaimomorpha</taxon>
        <taxon>Panagrolaimoidea</taxon>
        <taxon>Panagrolaimidae</taxon>
        <taxon>Panagrolaimus</taxon>
    </lineage>
</organism>
<reference evidence="6" key="1">
    <citation type="submission" date="2022-11" db="UniProtKB">
        <authorList>
            <consortium name="WormBaseParasite"/>
        </authorList>
    </citation>
    <scope>IDENTIFICATION</scope>
</reference>
<keyword evidence="5" id="KW-1185">Reference proteome</keyword>
<dbReference type="GO" id="GO:0005524">
    <property type="term" value="F:ATP binding"/>
    <property type="evidence" value="ECO:0007669"/>
    <property type="project" value="UniProtKB-KW"/>
</dbReference>
<name>A0A914QMQ3_9BILA</name>
<dbReference type="PANTHER" id="PTHR19375">
    <property type="entry name" value="HEAT SHOCK PROTEIN 70KDA"/>
    <property type="match status" value="1"/>
</dbReference>
<evidence type="ECO:0000256" key="3">
    <source>
        <dbReference type="ARBA" id="ARBA00022840"/>
    </source>
</evidence>
<comment type="similarity">
    <text evidence="1 4">Belongs to the heat shock protein 70 family.</text>
</comment>
<keyword evidence="3 4" id="KW-0067">ATP-binding</keyword>
<sequence length="668" mass="77397">MTSNVTDVHPGQKFHFFITSLFSQHFFYNYEFYEKKPTNLQLENVKVKWWYPDVLFGYHETVTIFELFKRRMIYGYKRYREKLLSIIAILPSNFNFIEKNPEISSAYGDRIIILTPHLAKLYYIISKVITDKTYDFIDEKNFVIISLSKKFIVGEMYHVKNRELELMQRIEHNCDGMDYNIKIGEILKMFDKKENITTIFVDENEVDIEKISIGKNKILDHRKTDEEMMLEGAIFKAKNDYDEKYFVITDHTKRLPKLNIVYKLLNAAQYKPMSDAIGIDLGTTRSAAAIHSKPTKNAEVDVVPVPDRHSQSTLTYSWVAFDQEHPICGNVVFERYVSKQKYTVFDAKRIIGRKIEEINPKDKNWPFKVVDENGIVKIFVERNDKPGQPLLPEEISAILLNYVKQNVETFTQKPIKQAVITVPAGFTQRQKSATQKATYLANIEVLHFLPEPTAAALYYCSIAEKKPNDDDNIFVFDLGGGTTDISIFTVKDNSLVERCQHGNMNLGGNNFNKVLKEYFEKDLLSKNYNVQERKKQYWLELKSADVKEALTENEEASLFVEEKDIEQFDIEITRDDFEELSKDLITELKQCIYEALEKANLKPEDIALVIKVGGSCIMPMIIQLLNEIFPKKQQDADPSLAVARGAALYAASILPQKDDTFIKNYWPL</sequence>
<dbReference type="Pfam" id="PF00012">
    <property type="entry name" value="HSP70"/>
    <property type="match status" value="1"/>
</dbReference>